<dbReference type="Proteomes" id="UP001250858">
    <property type="component" value="Chromosome"/>
</dbReference>
<dbReference type="InterPro" id="IPR009100">
    <property type="entry name" value="AcylCoA_DH/oxidase_NM_dom_sf"/>
</dbReference>
<organism evidence="1 2">
    <name type="scientific">Streptomyces roseicoloratus</name>
    <dbReference type="NCBI Taxonomy" id="2508722"/>
    <lineage>
        <taxon>Bacteria</taxon>
        <taxon>Bacillati</taxon>
        <taxon>Actinomycetota</taxon>
        <taxon>Actinomycetes</taxon>
        <taxon>Kitasatosporales</taxon>
        <taxon>Streptomycetaceae</taxon>
        <taxon>Streptomyces</taxon>
    </lineage>
</organism>
<proteinExistence type="predicted"/>
<dbReference type="InterPro" id="IPR046373">
    <property type="entry name" value="Acyl-CoA_Oxase/DH_mid-dom_sf"/>
</dbReference>
<protein>
    <submittedName>
        <fullName evidence="1">Acyl-CoA dehydrogenase family protein</fullName>
        <ecNumber evidence="1">1.-.-.-</ecNumber>
    </submittedName>
</protein>
<dbReference type="EC" id="1.-.-.-" evidence="1"/>
<evidence type="ECO:0000313" key="2">
    <source>
        <dbReference type="Proteomes" id="UP001250858"/>
    </source>
</evidence>
<gene>
    <name evidence="1" type="ORF">RGF97_04080</name>
</gene>
<dbReference type="RefSeq" id="WP_309547901.1">
    <property type="nucleotide sequence ID" value="NZ_CP133762.1"/>
</dbReference>
<evidence type="ECO:0000313" key="1">
    <source>
        <dbReference type="EMBL" id="WMX44200.1"/>
    </source>
</evidence>
<dbReference type="Gene3D" id="2.40.110.10">
    <property type="entry name" value="Butyryl-CoA Dehydrogenase, subunit A, domain 2"/>
    <property type="match status" value="1"/>
</dbReference>
<sequence length="231" mass="23684">MVNGSKKPCSLSRSMDLLTAGVAIEQPDGSSQLSVALIPAGSPGITRSPFWGVPYLAGAESDEVVLDDVHVPEELMLRPEVELGSGLDTLQTVGFVWFELLVTAAYTGAVGRLAEAALGSGRGSATDRAAVLVAVEAAAGLAENVARVVDSGTVGNDELAATLAARFAVQDLLVKAADQAAELLGGVRFVTSPEVGHLLAVSRVLAFHPPSRSSSAQALLDHHAGAPLRIS</sequence>
<name>A0ABY9RPS5_9ACTN</name>
<reference evidence="1 2" key="1">
    <citation type="submission" date="2023-09" db="EMBL/GenBank/DDBJ databases">
        <title>Complete genome of Streptomyces roseicoloratus T14.</title>
        <authorList>
            <person name="Bashizi T."/>
            <person name="Kim M.-J."/>
            <person name="Lee G."/>
            <person name="Tagele S.B."/>
            <person name="Shin J.-H."/>
        </authorList>
    </citation>
    <scope>NUCLEOTIDE SEQUENCE [LARGE SCALE GENOMIC DNA]</scope>
    <source>
        <strain evidence="1 2">T14</strain>
    </source>
</reference>
<accession>A0ABY9RPS5</accession>
<dbReference type="EMBL" id="CP133762">
    <property type="protein sequence ID" value="WMX44200.1"/>
    <property type="molecule type" value="Genomic_DNA"/>
</dbReference>
<dbReference type="InterPro" id="IPR036250">
    <property type="entry name" value="AcylCo_DH-like_C"/>
</dbReference>
<dbReference type="SUPFAM" id="SSF56645">
    <property type="entry name" value="Acyl-CoA dehydrogenase NM domain-like"/>
    <property type="match status" value="1"/>
</dbReference>
<keyword evidence="1" id="KW-0560">Oxidoreductase</keyword>
<dbReference type="SUPFAM" id="SSF47203">
    <property type="entry name" value="Acyl-CoA dehydrogenase C-terminal domain-like"/>
    <property type="match status" value="1"/>
</dbReference>
<dbReference type="GO" id="GO:0016491">
    <property type="term" value="F:oxidoreductase activity"/>
    <property type="evidence" value="ECO:0007669"/>
    <property type="project" value="UniProtKB-KW"/>
</dbReference>
<dbReference type="Gene3D" id="1.20.140.10">
    <property type="entry name" value="Butyryl-CoA Dehydrogenase, subunit A, domain 3"/>
    <property type="match status" value="1"/>
</dbReference>
<keyword evidence="2" id="KW-1185">Reference proteome</keyword>